<dbReference type="Gene3D" id="2.60.40.10">
    <property type="entry name" value="Immunoglobulins"/>
    <property type="match status" value="1"/>
</dbReference>
<evidence type="ECO:0000313" key="4">
    <source>
        <dbReference type="EMBL" id="AOV15865.1"/>
    </source>
</evidence>
<dbReference type="AlphaFoldDB" id="A0A1D8K4H5"/>
<organism evidence="4 5">
    <name type="scientific">Acidihalobacter aeolianus</name>
    <dbReference type="NCBI Taxonomy" id="2792603"/>
    <lineage>
        <taxon>Bacteria</taxon>
        <taxon>Pseudomonadati</taxon>
        <taxon>Pseudomonadota</taxon>
        <taxon>Gammaproteobacteria</taxon>
        <taxon>Chromatiales</taxon>
        <taxon>Ectothiorhodospiraceae</taxon>
        <taxon>Acidihalobacter</taxon>
    </lineage>
</organism>
<feature type="chain" id="PRO_5009109717" description="DUF4124 domain-containing protein" evidence="2">
    <location>
        <begin position="20"/>
        <end position="183"/>
    </location>
</feature>
<sequence>MKRLAVMLCLLLFAASAQATIYRWINAQGNVVFSDTPPTNGKAQVLQLNNSLITVPAPQTSAPSAPPATSRTQRQTPVYRSLTITSPTNGQAIRANNGDISISLNLTPTLLPGDRIHLFMDGVEVYSGTSTQIPLNNVNRGTHTAYAAVVTQTGLTAIRSQGVSFTVLRHSILFHPPKATIHP</sequence>
<dbReference type="InterPro" id="IPR013783">
    <property type="entry name" value="Ig-like_fold"/>
</dbReference>
<feature type="domain" description="DUF4124" evidence="3">
    <location>
        <begin position="8"/>
        <end position="67"/>
    </location>
</feature>
<name>A0A1D8K4H5_9GAMM</name>
<dbReference type="Pfam" id="PF13511">
    <property type="entry name" value="DUF4124"/>
    <property type="match status" value="1"/>
</dbReference>
<protein>
    <recommendedName>
        <fullName evidence="3">DUF4124 domain-containing protein</fullName>
    </recommendedName>
</protein>
<feature type="compositionally biased region" description="Low complexity" evidence="1">
    <location>
        <begin position="56"/>
        <end position="73"/>
    </location>
</feature>
<evidence type="ECO:0000313" key="5">
    <source>
        <dbReference type="Proteomes" id="UP000095342"/>
    </source>
</evidence>
<dbReference type="InterPro" id="IPR025392">
    <property type="entry name" value="DUF4124"/>
</dbReference>
<dbReference type="Proteomes" id="UP000095342">
    <property type="component" value="Chromosome"/>
</dbReference>
<accession>A0A1D8K4H5</accession>
<dbReference type="KEGG" id="aaeo:BJI67_01185"/>
<feature type="signal peptide" evidence="2">
    <location>
        <begin position="1"/>
        <end position="19"/>
    </location>
</feature>
<evidence type="ECO:0000256" key="1">
    <source>
        <dbReference type="SAM" id="MobiDB-lite"/>
    </source>
</evidence>
<proteinExistence type="predicted"/>
<feature type="region of interest" description="Disordered" evidence="1">
    <location>
        <begin position="56"/>
        <end position="76"/>
    </location>
</feature>
<dbReference type="RefSeq" id="WP_070071465.1">
    <property type="nucleotide sequence ID" value="NZ_CP017448.1"/>
</dbReference>
<evidence type="ECO:0000259" key="3">
    <source>
        <dbReference type="Pfam" id="PF13511"/>
    </source>
</evidence>
<evidence type="ECO:0000256" key="2">
    <source>
        <dbReference type="SAM" id="SignalP"/>
    </source>
</evidence>
<dbReference type="EMBL" id="CP017448">
    <property type="protein sequence ID" value="AOV15865.1"/>
    <property type="molecule type" value="Genomic_DNA"/>
</dbReference>
<gene>
    <name evidence="4" type="ORF">BJI67_01185</name>
</gene>
<keyword evidence="5" id="KW-1185">Reference proteome</keyword>
<reference evidence="4 5" key="1">
    <citation type="submission" date="2016-09" db="EMBL/GenBank/DDBJ databases">
        <title>Acidihalobacter prosperus V6 (DSM14174).</title>
        <authorList>
            <person name="Khaleque H.N."/>
            <person name="Ramsay J.P."/>
            <person name="Murphy R.J.T."/>
            <person name="Kaksonen A.H."/>
            <person name="Boxall N.J."/>
            <person name="Watkin E.L.J."/>
        </authorList>
    </citation>
    <scope>NUCLEOTIDE SEQUENCE [LARGE SCALE GENOMIC DNA]</scope>
    <source>
        <strain evidence="4 5">V6</strain>
    </source>
</reference>
<keyword evidence="2" id="KW-0732">Signal</keyword>